<dbReference type="OrthoDB" id="9795032at2"/>
<comment type="caution">
    <text evidence="6">The sequence shown here is derived from an EMBL/GenBank/DDBJ whole genome shotgun (WGS) entry which is preliminary data.</text>
</comment>
<evidence type="ECO:0000256" key="4">
    <source>
        <dbReference type="ARBA" id="ARBA00023014"/>
    </source>
</evidence>
<dbReference type="Gene3D" id="3.40.5.90">
    <property type="entry name" value="CDGSH iron-sulfur domain, mitoNEET-type"/>
    <property type="match status" value="2"/>
</dbReference>
<sequence length="80" mass="9025">MEEPERPQLSPYQVELEEGKRYAWCRCGRSEKQPFCDGKHAGTGIEPLLFTAERTETALLCGCKDTGDPPYCDGSHLMLF</sequence>
<dbReference type="EMBL" id="MASI01000001">
    <property type="protein sequence ID" value="ODA68863.1"/>
    <property type="molecule type" value="Genomic_DNA"/>
</dbReference>
<proteinExistence type="predicted"/>
<evidence type="ECO:0000256" key="2">
    <source>
        <dbReference type="ARBA" id="ARBA00022723"/>
    </source>
</evidence>
<dbReference type="GO" id="GO:0051537">
    <property type="term" value="F:2 iron, 2 sulfur cluster binding"/>
    <property type="evidence" value="ECO:0007669"/>
    <property type="project" value="UniProtKB-KW"/>
</dbReference>
<dbReference type="InterPro" id="IPR018967">
    <property type="entry name" value="FeS-contain_CDGSH-typ"/>
</dbReference>
<dbReference type="GO" id="GO:0046872">
    <property type="term" value="F:metal ion binding"/>
    <property type="evidence" value="ECO:0007669"/>
    <property type="project" value="UniProtKB-KW"/>
</dbReference>
<reference evidence="6 7" key="1">
    <citation type="submission" date="2016-07" db="EMBL/GenBank/DDBJ databases">
        <title>Draft genome sequence of Methyloligella halotolerans C2T (VKM B-2706T=CCUG 61687T=DSM 25045T), a halotolerant polyhydroxybutyrate accumulating methylotroph.</title>
        <authorList>
            <person name="Vasilenko O.V."/>
            <person name="Doronina N.V."/>
            <person name="Poroshina M.N."/>
            <person name="Tarlachkov S.V."/>
            <person name="Trotsenko Y.A."/>
        </authorList>
    </citation>
    <scope>NUCLEOTIDE SEQUENCE [LARGE SCALE GENOMIC DNA]</scope>
    <source>
        <strain evidence="6 7">VKM B-2706</strain>
    </source>
</reference>
<evidence type="ECO:0000256" key="1">
    <source>
        <dbReference type="ARBA" id="ARBA00022714"/>
    </source>
</evidence>
<dbReference type="AlphaFoldDB" id="A0A1E2S2W9"/>
<dbReference type="GO" id="GO:0005737">
    <property type="term" value="C:cytoplasm"/>
    <property type="evidence" value="ECO:0007669"/>
    <property type="project" value="UniProtKB-ARBA"/>
</dbReference>
<accession>A0A1E2S2W9</accession>
<evidence type="ECO:0000313" key="6">
    <source>
        <dbReference type="EMBL" id="ODA68863.1"/>
    </source>
</evidence>
<protein>
    <submittedName>
        <fullName evidence="6">Iron-binding zinc finger CDGSH type</fullName>
    </submittedName>
</protein>
<dbReference type="Pfam" id="PF09360">
    <property type="entry name" value="zf-CDGSH"/>
    <property type="match status" value="1"/>
</dbReference>
<dbReference type="PANTHER" id="PTHR46491:SF3">
    <property type="entry name" value="CDGSH IRON-SULFUR DOMAIN-CONTAINING PROTEIN 3, MITOCHONDRIAL"/>
    <property type="match status" value="1"/>
</dbReference>
<keyword evidence="2" id="KW-0479">Metal-binding</keyword>
<dbReference type="SMART" id="SM00704">
    <property type="entry name" value="ZnF_CDGSH"/>
    <property type="match status" value="2"/>
</dbReference>
<name>A0A1E2S2W9_9HYPH</name>
<keyword evidence="3" id="KW-0408">Iron</keyword>
<feature type="domain" description="Iron-binding zinc finger CDGSH type" evidence="5">
    <location>
        <begin position="47"/>
        <end position="80"/>
    </location>
</feature>
<keyword evidence="4" id="KW-0411">Iron-sulfur</keyword>
<evidence type="ECO:0000259" key="5">
    <source>
        <dbReference type="SMART" id="SM00704"/>
    </source>
</evidence>
<gene>
    <name evidence="6" type="ORF">A7A08_00697</name>
</gene>
<dbReference type="PANTHER" id="PTHR46491">
    <property type="entry name" value="CDGSH IRON SULFUR DOMAIN PROTEIN HOMOLOG"/>
    <property type="match status" value="1"/>
</dbReference>
<dbReference type="InterPro" id="IPR042216">
    <property type="entry name" value="MitoNEET_CISD"/>
</dbReference>
<feature type="domain" description="Iron-binding zinc finger CDGSH type" evidence="5">
    <location>
        <begin position="9"/>
        <end position="46"/>
    </location>
</feature>
<organism evidence="6 7">
    <name type="scientific">Methyloligella halotolerans</name>
    <dbReference type="NCBI Taxonomy" id="1177755"/>
    <lineage>
        <taxon>Bacteria</taxon>
        <taxon>Pseudomonadati</taxon>
        <taxon>Pseudomonadota</taxon>
        <taxon>Alphaproteobacteria</taxon>
        <taxon>Hyphomicrobiales</taxon>
        <taxon>Hyphomicrobiaceae</taxon>
        <taxon>Methyloligella</taxon>
    </lineage>
</organism>
<dbReference type="InterPro" id="IPR052950">
    <property type="entry name" value="CISD"/>
</dbReference>
<evidence type="ECO:0000313" key="7">
    <source>
        <dbReference type="Proteomes" id="UP000095087"/>
    </source>
</evidence>
<evidence type="ECO:0000256" key="3">
    <source>
        <dbReference type="ARBA" id="ARBA00023004"/>
    </source>
</evidence>
<keyword evidence="1" id="KW-0001">2Fe-2S</keyword>
<dbReference type="RefSeq" id="WP_069094073.1">
    <property type="nucleotide sequence ID" value="NZ_MASI01000001.1"/>
</dbReference>
<keyword evidence="7" id="KW-1185">Reference proteome</keyword>
<dbReference type="Proteomes" id="UP000095087">
    <property type="component" value="Unassembled WGS sequence"/>
</dbReference>
<dbReference type="STRING" id="1177755.A7A08_00697"/>